<dbReference type="OrthoDB" id="6436624at2759"/>
<sequence length="101" mass="11314">MFPRCLKCAQNHRIGECTIKEKNHEPVCINCGLNHIGKWRRCQKCPKPKKAPAKETSTVATENRNKPPTRIVSENISYANIVSSNINPQIVTLVSQRSAST</sequence>
<reference evidence="2" key="1">
    <citation type="submission" date="2020-08" db="EMBL/GenBank/DDBJ databases">
        <title>Multicomponent nature underlies the extraordinary mechanical properties of spider dragline silk.</title>
        <authorList>
            <person name="Kono N."/>
            <person name="Nakamura H."/>
            <person name="Mori M."/>
            <person name="Yoshida Y."/>
            <person name="Ohtoshi R."/>
            <person name="Malay A.D."/>
            <person name="Moran D.A.P."/>
            <person name="Tomita M."/>
            <person name="Numata K."/>
            <person name="Arakawa K."/>
        </authorList>
    </citation>
    <scope>NUCLEOTIDE SEQUENCE</scope>
</reference>
<evidence type="ECO:0000313" key="3">
    <source>
        <dbReference type="Proteomes" id="UP000887013"/>
    </source>
</evidence>
<dbReference type="Proteomes" id="UP000887013">
    <property type="component" value="Unassembled WGS sequence"/>
</dbReference>
<protein>
    <submittedName>
        <fullName evidence="2">Uncharacterized protein</fullName>
    </submittedName>
</protein>
<proteinExistence type="predicted"/>
<dbReference type="EMBL" id="BMAW01104176">
    <property type="protein sequence ID" value="GFT12917.1"/>
    <property type="molecule type" value="Genomic_DNA"/>
</dbReference>
<keyword evidence="3" id="KW-1185">Reference proteome</keyword>
<evidence type="ECO:0000256" key="1">
    <source>
        <dbReference type="SAM" id="MobiDB-lite"/>
    </source>
</evidence>
<accession>A0A8X6TI10</accession>
<feature type="region of interest" description="Disordered" evidence="1">
    <location>
        <begin position="46"/>
        <end position="68"/>
    </location>
</feature>
<comment type="caution">
    <text evidence="2">The sequence shown here is derived from an EMBL/GenBank/DDBJ whole genome shotgun (WGS) entry which is preliminary data.</text>
</comment>
<gene>
    <name evidence="2" type="ORF">NPIL_519341</name>
</gene>
<organism evidence="2 3">
    <name type="scientific">Nephila pilipes</name>
    <name type="common">Giant wood spider</name>
    <name type="synonym">Nephila maculata</name>
    <dbReference type="NCBI Taxonomy" id="299642"/>
    <lineage>
        <taxon>Eukaryota</taxon>
        <taxon>Metazoa</taxon>
        <taxon>Ecdysozoa</taxon>
        <taxon>Arthropoda</taxon>
        <taxon>Chelicerata</taxon>
        <taxon>Arachnida</taxon>
        <taxon>Araneae</taxon>
        <taxon>Araneomorphae</taxon>
        <taxon>Entelegynae</taxon>
        <taxon>Araneoidea</taxon>
        <taxon>Nephilidae</taxon>
        <taxon>Nephila</taxon>
    </lineage>
</organism>
<name>A0A8X6TI10_NEPPI</name>
<evidence type="ECO:0000313" key="2">
    <source>
        <dbReference type="EMBL" id="GFT12917.1"/>
    </source>
</evidence>
<dbReference type="AlphaFoldDB" id="A0A8X6TI10"/>